<gene>
    <name evidence="1" type="ORF">LCGC14_1792210</name>
</gene>
<sequence length="431" mass="47517">MPLHWTFAALLLLMLGSHSTRAEGPKPADKSPLSRVIKRVVFERGTLGEALAFLAVKSGVSINVDWDRLATTYGITKDHPGISIDLKNVRLSQALDAVLLAGCAPVDVQHVFDGKRIMVGDEFGLSDGEPVTRSYDLEGILPAKSVASEGERLQGMLLKYLVSDRVFPEKATNAFTLGRGTMMLRADALSHKRLQALLEGLKRPVVLGPDGLGGTSVARAEQETIQKLRTTYIKGKRASVSIGEAITLLRFSGGFNVLLDRTALLHTSIRWADRFPLAPGQVSFAALLDGIVHNVKGKDKRLDYVLDGNVIIISLHTRLRLQRITRVYRITGWLSAQFGRHQDKATSRSALTPGPALRNPADIEMFLRALGAIIPDDHVKMPDYDRGGRLFDKKISPLVTVWSDRVVIRHNWRAHRKLADWASKRKKTPGG</sequence>
<dbReference type="EMBL" id="LAZR01017136">
    <property type="protein sequence ID" value="KKM01660.1"/>
    <property type="molecule type" value="Genomic_DNA"/>
</dbReference>
<name>A0A0F9GS75_9ZZZZ</name>
<organism evidence="1">
    <name type="scientific">marine sediment metagenome</name>
    <dbReference type="NCBI Taxonomy" id="412755"/>
    <lineage>
        <taxon>unclassified sequences</taxon>
        <taxon>metagenomes</taxon>
        <taxon>ecological metagenomes</taxon>
    </lineage>
</organism>
<comment type="caution">
    <text evidence="1">The sequence shown here is derived from an EMBL/GenBank/DDBJ whole genome shotgun (WGS) entry which is preliminary data.</text>
</comment>
<accession>A0A0F9GS75</accession>
<reference evidence="1" key="1">
    <citation type="journal article" date="2015" name="Nature">
        <title>Complex archaea that bridge the gap between prokaryotes and eukaryotes.</title>
        <authorList>
            <person name="Spang A."/>
            <person name="Saw J.H."/>
            <person name="Jorgensen S.L."/>
            <person name="Zaremba-Niedzwiedzka K."/>
            <person name="Martijn J."/>
            <person name="Lind A.E."/>
            <person name="van Eijk R."/>
            <person name="Schleper C."/>
            <person name="Guy L."/>
            <person name="Ettema T.J."/>
        </authorList>
    </citation>
    <scope>NUCLEOTIDE SEQUENCE</scope>
</reference>
<evidence type="ECO:0000313" key="1">
    <source>
        <dbReference type="EMBL" id="KKM01660.1"/>
    </source>
</evidence>
<dbReference type="AlphaFoldDB" id="A0A0F9GS75"/>
<proteinExistence type="predicted"/>
<protein>
    <submittedName>
        <fullName evidence="1">Uncharacterized protein</fullName>
    </submittedName>
</protein>